<dbReference type="InterPro" id="IPR001576">
    <property type="entry name" value="Phosphoglycerate_kinase"/>
</dbReference>
<dbReference type="Gene3D" id="3.40.50.1260">
    <property type="entry name" value="Phosphoglycerate kinase, N-terminal domain"/>
    <property type="match status" value="2"/>
</dbReference>
<dbReference type="FunFam" id="3.40.50.1260:FF:000003">
    <property type="entry name" value="Phosphoglycerate kinase"/>
    <property type="match status" value="1"/>
</dbReference>
<keyword evidence="9 12" id="KW-0418">Kinase</keyword>
<sequence>MKNTLKDIDVKGKKVLVRVDYNVPLDANLKITNDKRIAATIPTIQYLLEKNSAIILMAHLGRPKGKIVPGMSLKPVPPRLSEFLGKPVKFVGGDCIDSQSKKAAADLKPGEILLLENLRFHPEEEGKNASGEKDKAAMDVFAKELASMGEVFVQDAFGTVHRAHASTTAIVKYAKDVVAGFLVEKELKFLGEALENPVRPFLAILGGAKVSDKINVIKNLLNKADTIIIGGAMAYTFLKSQEVITGTSLVEDDKLDLAIELIKKSKERKVALLLPIDHIITDKVDFVNKQMPGDAIVKNTADEAIPEGFMGVDIGLKSIEKFSKIIKSAKTIVWNGPLGIFEIDEFSKGTIKIANLVAKSTDNGAISIVGGGDSIAAVKKAGVDKRINHISTGGGASLEFLEDKELPGIAALPDKK</sequence>
<dbReference type="KEGG" id="rsd:TGRD_144"/>
<dbReference type="AlphaFoldDB" id="B1GZE7"/>
<evidence type="ECO:0000256" key="15">
    <source>
        <dbReference type="RuleBase" id="RU000532"/>
    </source>
</evidence>
<feature type="binding site" evidence="12">
    <location>
        <position position="36"/>
    </location>
    <ligand>
        <name>substrate</name>
    </ligand>
</feature>
<feature type="binding site" evidence="12 14">
    <location>
        <position position="213"/>
    </location>
    <ligand>
        <name>ATP</name>
        <dbReference type="ChEBI" id="CHEBI:30616"/>
    </ligand>
</feature>
<dbReference type="GO" id="GO:0005524">
    <property type="term" value="F:ATP binding"/>
    <property type="evidence" value="ECO:0007669"/>
    <property type="project" value="UniProtKB-KW"/>
</dbReference>
<dbReference type="PATRIC" id="fig|471821.5.peg.207"/>
<evidence type="ECO:0000256" key="2">
    <source>
        <dbReference type="ARBA" id="ARBA00004838"/>
    </source>
</evidence>
<comment type="catalytic activity">
    <reaction evidence="1 12 15">
        <text>(2R)-3-phosphoglycerate + ATP = (2R)-3-phospho-glyceroyl phosphate + ADP</text>
        <dbReference type="Rhea" id="RHEA:14801"/>
        <dbReference type="ChEBI" id="CHEBI:30616"/>
        <dbReference type="ChEBI" id="CHEBI:57604"/>
        <dbReference type="ChEBI" id="CHEBI:58272"/>
        <dbReference type="ChEBI" id="CHEBI:456216"/>
        <dbReference type="EC" id="2.7.2.3"/>
    </reaction>
</comment>
<keyword evidence="10 12" id="KW-0067">ATP-binding</keyword>
<dbReference type="SUPFAM" id="SSF53748">
    <property type="entry name" value="Phosphoglycerate kinase"/>
    <property type="match status" value="1"/>
</dbReference>
<dbReference type="RefSeq" id="WP_015423158.1">
    <property type="nucleotide sequence ID" value="NC_020419.1"/>
</dbReference>
<evidence type="ECO:0000256" key="6">
    <source>
        <dbReference type="ARBA" id="ARBA00016471"/>
    </source>
</evidence>
<dbReference type="PANTHER" id="PTHR11406">
    <property type="entry name" value="PHOSPHOGLYCERATE KINASE"/>
    <property type="match status" value="1"/>
</dbReference>
<keyword evidence="11 12" id="KW-0324">Glycolysis</keyword>
<reference evidence="17" key="1">
    <citation type="journal article" date="2008" name="Proc. Natl. Acad. Sci. U.S.A.">
        <title>Complete genome of the uncultured termite group 1 bacteria in a single host protist cell.</title>
        <authorList>
            <person name="Hongoh Y."/>
            <person name="Sharma V.K."/>
            <person name="Prakash T."/>
            <person name="Noda S."/>
            <person name="Taylor T.D."/>
            <person name="Kudo T."/>
            <person name="Sakaki Y."/>
            <person name="Toyoda A."/>
            <person name="Hattori M."/>
            <person name="Ohkuma M."/>
        </authorList>
    </citation>
    <scope>NUCLEOTIDE SEQUENCE [LARGE SCALE GENOMIC DNA]</scope>
    <source>
        <strain evidence="17">Rs-D17 genomovar Ri2008</strain>
    </source>
</reference>
<keyword evidence="12" id="KW-0963">Cytoplasm</keyword>
<dbReference type="GO" id="GO:0043531">
    <property type="term" value="F:ADP binding"/>
    <property type="evidence" value="ECO:0007669"/>
    <property type="project" value="TreeGrafter"/>
</dbReference>
<comment type="pathway">
    <text evidence="2 12">Carbohydrate degradation; glycolysis; pyruvate from D-glyceraldehyde 3-phosphate: step 2/5.</text>
</comment>
<dbReference type="PROSITE" id="PS00111">
    <property type="entry name" value="PGLYCERATE_KINASE"/>
    <property type="match status" value="1"/>
</dbReference>
<evidence type="ECO:0000256" key="13">
    <source>
        <dbReference type="PIRSR" id="PIRSR000724-1"/>
    </source>
</evidence>
<comment type="subunit">
    <text evidence="4 12">Monomer.</text>
</comment>
<dbReference type="PRINTS" id="PR00477">
    <property type="entry name" value="PHGLYCKINASE"/>
</dbReference>
<feature type="binding site" evidence="12 13">
    <location>
        <begin position="59"/>
        <end position="62"/>
    </location>
    <ligand>
        <name>substrate</name>
    </ligand>
</feature>
<dbReference type="PANTHER" id="PTHR11406:SF23">
    <property type="entry name" value="PHOSPHOGLYCERATE KINASE 1, CHLOROPLASTIC-RELATED"/>
    <property type="match status" value="1"/>
</dbReference>
<dbReference type="GO" id="GO:0005829">
    <property type="term" value="C:cytosol"/>
    <property type="evidence" value="ECO:0007669"/>
    <property type="project" value="UniProtKB-ARBA"/>
</dbReference>
<dbReference type="FunFam" id="3.40.50.1260:FF:000006">
    <property type="entry name" value="Phosphoglycerate kinase"/>
    <property type="match status" value="1"/>
</dbReference>
<dbReference type="InterPro" id="IPR015911">
    <property type="entry name" value="Phosphoglycerate_kinase_CS"/>
</dbReference>
<protein>
    <recommendedName>
        <fullName evidence="6 12">Phosphoglycerate kinase</fullName>
        <ecNumber evidence="5 12">2.7.2.3</ecNumber>
    </recommendedName>
</protein>
<name>B1GZE7_ENDTX</name>
<evidence type="ECO:0000256" key="14">
    <source>
        <dbReference type="PIRSR" id="PIRSR000724-2"/>
    </source>
</evidence>
<dbReference type="GO" id="GO:0006096">
    <property type="term" value="P:glycolytic process"/>
    <property type="evidence" value="ECO:0007669"/>
    <property type="project" value="UniProtKB-UniRule"/>
</dbReference>
<dbReference type="HAMAP" id="MF_00145">
    <property type="entry name" value="Phosphoglyc_kinase"/>
    <property type="match status" value="1"/>
</dbReference>
<dbReference type="CDD" id="cd00318">
    <property type="entry name" value="Phosphoglycerate_kinase"/>
    <property type="match status" value="1"/>
</dbReference>
<evidence type="ECO:0000256" key="12">
    <source>
        <dbReference type="HAMAP-Rule" id="MF_00145"/>
    </source>
</evidence>
<feature type="binding site" evidence="13">
    <location>
        <position position="162"/>
    </location>
    <ligand>
        <name>(2R)-3-phosphoglycerate</name>
        <dbReference type="ChEBI" id="CHEBI:58272"/>
    </ligand>
</feature>
<evidence type="ECO:0000256" key="5">
    <source>
        <dbReference type="ARBA" id="ARBA00013061"/>
    </source>
</evidence>
<feature type="binding site" evidence="12">
    <location>
        <position position="119"/>
    </location>
    <ligand>
        <name>substrate</name>
    </ligand>
</feature>
<feature type="binding site" evidence="12 14">
    <location>
        <position position="311"/>
    </location>
    <ligand>
        <name>ATP</name>
        <dbReference type="ChEBI" id="CHEBI:30616"/>
    </ligand>
</feature>
<evidence type="ECO:0000256" key="9">
    <source>
        <dbReference type="ARBA" id="ARBA00022777"/>
    </source>
</evidence>
<feature type="binding site" evidence="12 14">
    <location>
        <position position="342"/>
    </location>
    <ligand>
        <name>ATP</name>
        <dbReference type="ChEBI" id="CHEBI:30616"/>
    </ligand>
</feature>
<evidence type="ECO:0000256" key="4">
    <source>
        <dbReference type="ARBA" id="ARBA00011245"/>
    </source>
</evidence>
<feature type="binding site" evidence="13">
    <location>
        <position position="119"/>
    </location>
    <ligand>
        <name>(2R)-3-phosphoglycerate</name>
        <dbReference type="ChEBI" id="CHEBI:58272"/>
    </ligand>
</feature>
<feature type="binding site" evidence="12">
    <location>
        <position position="162"/>
    </location>
    <ligand>
        <name>substrate</name>
    </ligand>
</feature>
<evidence type="ECO:0000256" key="1">
    <source>
        <dbReference type="ARBA" id="ARBA00000642"/>
    </source>
</evidence>
<comment type="similarity">
    <text evidence="3 12 15">Belongs to the phosphoglycerate kinase family.</text>
</comment>
<evidence type="ECO:0000256" key="3">
    <source>
        <dbReference type="ARBA" id="ARBA00008982"/>
    </source>
</evidence>
<evidence type="ECO:0000313" key="16">
    <source>
        <dbReference type="EMBL" id="BAG13629.1"/>
    </source>
</evidence>
<dbReference type="InterPro" id="IPR036043">
    <property type="entry name" value="Phosphoglycerate_kinase_sf"/>
</dbReference>
<accession>B1GZE7</accession>
<feature type="binding site" evidence="12 13">
    <location>
        <begin position="20"/>
        <end position="22"/>
    </location>
    <ligand>
        <name>substrate</name>
    </ligand>
</feature>
<keyword evidence="8 12" id="KW-0547">Nucleotide-binding</keyword>
<feature type="binding site" evidence="12 14">
    <location>
        <begin position="371"/>
        <end position="374"/>
    </location>
    <ligand>
        <name>ATP</name>
        <dbReference type="ChEBI" id="CHEBI:30616"/>
    </ligand>
</feature>
<dbReference type="EC" id="2.7.2.3" evidence="5 12"/>
<dbReference type="InterPro" id="IPR015824">
    <property type="entry name" value="Phosphoglycerate_kinase_N"/>
</dbReference>
<keyword evidence="7 12" id="KW-0808">Transferase</keyword>
<evidence type="ECO:0000256" key="11">
    <source>
        <dbReference type="ARBA" id="ARBA00023152"/>
    </source>
</evidence>
<keyword evidence="17" id="KW-1185">Reference proteome</keyword>
<dbReference type="EMBL" id="AP009510">
    <property type="protein sequence ID" value="BAG13629.1"/>
    <property type="molecule type" value="Genomic_DNA"/>
</dbReference>
<evidence type="ECO:0000256" key="7">
    <source>
        <dbReference type="ARBA" id="ARBA00022679"/>
    </source>
</evidence>
<dbReference type="GO" id="GO:0004618">
    <property type="term" value="F:phosphoglycerate kinase activity"/>
    <property type="evidence" value="ECO:0007669"/>
    <property type="project" value="UniProtKB-UniRule"/>
</dbReference>
<dbReference type="HOGENOM" id="CLU_025427_0_2_0"/>
<dbReference type="Pfam" id="PF00162">
    <property type="entry name" value="PGK"/>
    <property type="match status" value="1"/>
</dbReference>
<evidence type="ECO:0000256" key="8">
    <source>
        <dbReference type="ARBA" id="ARBA00022741"/>
    </source>
</evidence>
<organism evidence="16 17">
    <name type="scientific">Endomicrobium trichonymphae</name>
    <dbReference type="NCBI Taxonomy" id="1408204"/>
    <lineage>
        <taxon>Bacteria</taxon>
        <taxon>Pseudomonadati</taxon>
        <taxon>Elusimicrobiota</taxon>
        <taxon>Endomicrobiia</taxon>
        <taxon>Endomicrobiales</taxon>
        <taxon>Endomicrobiaceae</taxon>
        <taxon>Candidatus Endomicrobiellum</taxon>
    </lineage>
</organism>
<dbReference type="GO" id="GO:0006094">
    <property type="term" value="P:gluconeogenesis"/>
    <property type="evidence" value="ECO:0007669"/>
    <property type="project" value="TreeGrafter"/>
</dbReference>
<evidence type="ECO:0000313" key="17">
    <source>
        <dbReference type="Proteomes" id="UP000001691"/>
    </source>
</evidence>
<feature type="binding site" evidence="13">
    <location>
        <position position="36"/>
    </location>
    <ligand>
        <name>(2R)-3-phosphoglycerate</name>
        <dbReference type="ChEBI" id="CHEBI:58272"/>
    </ligand>
</feature>
<dbReference type="Proteomes" id="UP000001691">
    <property type="component" value="Chromosome"/>
</dbReference>
<gene>
    <name evidence="12" type="primary">pgk</name>
    <name evidence="16" type="ordered locus">TGRD_144</name>
</gene>
<dbReference type="PIRSF" id="PIRSF000724">
    <property type="entry name" value="Pgk"/>
    <property type="match status" value="1"/>
</dbReference>
<dbReference type="STRING" id="471821.TGRD_146"/>
<dbReference type="UniPathway" id="UPA00109">
    <property type="reaction ID" value="UER00185"/>
</dbReference>
<proteinExistence type="inferred from homology"/>
<evidence type="ECO:0000256" key="10">
    <source>
        <dbReference type="ARBA" id="ARBA00022840"/>
    </source>
</evidence>
<comment type="subcellular location">
    <subcellularLocation>
        <location evidence="12">Cytoplasm</location>
    </subcellularLocation>
</comment>